<dbReference type="AlphaFoldDB" id="A0A0F9J3W6"/>
<feature type="compositionally biased region" description="Acidic residues" evidence="1">
    <location>
        <begin position="126"/>
        <end position="136"/>
    </location>
</feature>
<dbReference type="EMBL" id="LAZR01010913">
    <property type="protein sequence ID" value="KKM64374.1"/>
    <property type="molecule type" value="Genomic_DNA"/>
</dbReference>
<gene>
    <name evidence="2" type="ORF">LCGC14_1502040</name>
</gene>
<name>A0A0F9J3W6_9ZZZZ</name>
<protein>
    <submittedName>
        <fullName evidence="2">Uncharacterized protein</fullName>
    </submittedName>
</protein>
<feature type="compositionally biased region" description="Basic and acidic residues" evidence="1">
    <location>
        <begin position="115"/>
        <end position="125"/>
    </location>
</feature>
<sequence length="136" mass="14879">MKWLQILPLIKFVNEAGVTIKIDGRDGWKYSEWFDSVIKYEPAFGSGLKADRARKALPKAIRAAEAAGDDWCPIDDAWGVYLKSAVTSPETPPHPVIGVECLPFAEASLALKDERPAKVEPKLEAVPDESEEAATA</sequence>
<feature type="region of interest" description="Disordered" evidence="1">
    <location>
        <begin position="115"/>
        <end position="136"/>
    </location>
</feature>
<comment type="caution">
    <text evidence="2">The sequence shown here is derived from an EMBL/GenBank/DDBJ whole genome shotgun (WGS) entry which is preliminary data.</text>
</comment>
<evidence type="ECO:0000313" key="2">
    <source>
        <dbReference type="EMBL" id="KKM64374.1"/>
    </source>
</evidence>
<evidence type="ECO:0000256" key="1">
    <source>
        <dbReference type="SAM" id="MobiDB-lite"/>
    </source>
</evidence>
<accession>A0A0F9J3W6</accession>
<organism evidence="2">
    <name type="scientific">marine sediment metagenome</name>
    <dbReference type="NCBI Taxonomy" id="412755"/>
    <lineage>
        <taxon>unclassified sequences</taxon>
        <taxon>metagenomes</taxon>
        <taxon>ecological metagenomes</taxon>
    </lineage>
</organism>
<reference evidence="2" key="1">
    <citation type="journal article" date="2015" name="Nature">
        <title>Complex archaea that bridge the gap between prokaryotes and eukaryotes.</title>
        <authorList>
            <person name="Spang A."/>
            <person name="Saw J.H."/>
            <person name="Jorgensen S.L."/>
            <person name="Zaremba-Niedzwiedzka K."/>
            <person name="Martijn J."/>
            <person name="Lind A.E."/>
            <person name="van Eijk R."/>
            <person name="Schleper C."/>
            <person name="Guy L."/>
            <person name="Ettema T.J."/>
        </authorList>
    </citation>
    <scope>NUCLEOTIDE SEQUENCE</scope>
</reference>
<proteinExistence type="predicted"/>